<dbReference type="STRING" id="59895.A0A103NPI9"/>
<dbReference type="InterPro" id="IPR003591">
    <property type="entry name" value="Leu-rich_rpt_typical-subtyp"/>
</dbReference>
<comment type="subcellular location">
    <subcellularLocation>
        <location evidence="1">Cell membrane</location>
        <topology evidence="1">Single-pass type I membrane protein</topology>
    </subcellularLocation>
</comment>
<dbReference type="InterPro" id="IPR001611">
    <property type="entry name" value="Leu-rich_rpt"/>
</dbReference>
<keyword evidence="11" id="KW-0325">Glycoprotein</keyword>
<keyword evidence="9" id="KW-0472">Membrane</keyword>
<dbReference type="SUPFAM" id="SSF52058">
    <property type="entry name" value="L domain-like"/>
    <property type="match status" value="4"/>
</dbReference>
<organism evidence="14 15">
    <name type="scientific">Cynara cardunculus var. scolymus</name>
    <name type="common">Globe artichoke</name>
    <name type="synonym">Cynara scolymus</name>
    <dbReference type="NCBI Taxonomy" id="59895"/>
    <lineage>
        <taxon>Eukaryota</taxon>
        <taxon>Viridiplantae</taxon>
        <taxon>Streptophyta</taxon>
        <taxon>Embryophyta</taxon>
        <taxon>Tracheophyta</taxon>
        <taxon>Spermatophyta</taxon>
        <taxon>Magnoliopsida</taxon>
        <taxon>eudicotyledons</taxon>
        <taxon>Gunneridae</taxon>
        <taxon>Pentapetalae</taxon>
        <taxon>asterids</taxon>
        <taxon>campanulids</taxon>
        <taxon>Asterales</taxon>
        <taxon>Asteraceae</taxon>
        <taxon>Carduoideae</taxon>
        <taxon>Cardueae</taxon>
        <taxon>Carduinae</taxon>
        <taxon>Cynara</taxon>
    </lineage>
</organism>
<comment type="similarity">
    <text evidence="2">Belongs to the RLP family.</text>
</comment>
<feature type="domain" description="Disease resistance R13L4/SHOC-2-like LRR" evidence="13">
    <location>
        <begin position="51"/>
        <end position="152"/>
    </location>
</feature>
<evidence type="ECO:0000256" key="4">
    <source>
        <dbReference type="ARBA" id="ARBA00022614"/>
    </source>
</evidence>
<evidence type="ECO:0000256" key="3">
    <source>
        <dbReference type="ARBA" id="ARBA00022475"/>
    </source>
</evidence>
<dbReference type="SMART" id="SM00365">
    <property type="entry name" value="LRR_SD22"/>
    <property type="match status" value="5"/>
</dbReference>
<feature type="domain" description="Leucine-rich repeat-containing N-terminal plant-type" evidence="12">
    <location>
        <begin position="611"/>
        <end position="629"/>
    </location>
</feature>
<dbReference type="Pfam" id="PF13516">
    <property type="entry name" value="LRR_6"/>
    <property type="match status" value="1"/>
</dbReference>
<sequence length="1142" mass="127205">MKSLHLSDTGLQGKLPDNIFNLPYLEELDLSSNDDLTGRFPKIYTSTSNPLKLLDLSNINLSGVIPDIIGHLKSLTYLDLSNTNLLGQIPDSIGHLQSLTYLDLSSTNLSGEIPMSIGHLKYLKYLILSNTNLSGEIPDTIGHLKSLTYLSLSNTKLAGEIPDSIGDLKSLYYLDMHSNLIQGPFPPSICNISYLSYLDMSDNRFDGEIPQCLGNSSSNLLMVDLGNNNFHGIIPNTWDDCGVLLGLILNGNSLEGEVPSGLSKCESLRVLDLGNNHLNGTFPHWSANLQHLQVLVLKSNKLHGPIETSSIIKHPFASLEVLDLSQNKFVGHLPRKYFQNFDAMKNRVKNGTEMFSTQEYLTIGKFYSVTVAVKGSELSFQKISVDYNIVDLSSNIFEGEIPEVISSLNYLIVLNLSRNNLNGRIPYALGNLLKIESLDLSCNQLKGEIPQSLTHITSLEVLNVSRNHLVGPIPDGTQFKTFEATSFEGNPGLCGFPLPKCEHRSARQLEVDGEEESGFTWKVVMLGYGCGTLLGFGMGYMMLSTGRPKWFNLIADEIEYMILRRRKKRRHAHSLLLFKQNLLSYKHSYDENDYHDYRCHLRLGSDYYPIMMNWNTSTDCCNWDGVTCDHFTNDVIALDLSCGMLRGTIHPNSTLFNLPHLQTLNLAFNKLTNSQLPREIGRFSNSLTHLNLSDSGFIGQVPTDIIILRKLVSLDLSWNDLKLEPHVFYNLLHNSTTLEELSLNDVNISSPLPTYLNLSSSMKSLHLLRTGLLGKLPDNIFNLSYLEELDLSMVDLGNNNFHGTIPNTWDDCGKLQGLILNGNSLEGEVPNGLSKCESLRVLDVGNNHLNGTFPHWSANLQYLQALVLKSNKLHGPIETSSIIKHPFSSLKVLDLSQNKFVGHLPGKYFQNFDAMKNRVKNGTEMFSTLEYLSIGKFYSITVAVKGSELQFPKISIDYTIVDLSSNIFEGEILDVIGSLSSLIVLKLSHNNLNGRIPKALGNLLKIESLDLSCNQLKGEIPQSLAFITDLKVLNLSQNHLVGRIPDGTQVRTFKATSFEGNPGLCGFSLPKCEHRSAPQLEVDADDESGFTWKVVMLGYGCGTLLGFGMGYMMLSTGRPKWFNAIADEIEHMIIQRRKKRGQ</sequence>
<accession>A0A103NPI9</accession>
<proteinExistence type="inferred from homology"/>
<evidence type="ECO:0000256" key="10">
    <source>
        <dbReference type="ARBA" id="ARBA00023170"/>
    </source>
</evidence>
<evidence type="ECO:0000256" key="6">
    <source>
        <dbReference type="ARBA" id="ARBA00022729"/>
    </source>
</evidence>
<dbReference type="InterPro" id="IPR055414">
    <property type="entry name" value="LRR_R13L4/SHOC2-like"/>
</dbReference>
<evidence type="ECO:0000256" key="11">
    <source>
        <dbReference type="ARBA" id="ARBA00023180"/>
    </source>
</evidence>
<dbReference type="Gramene" id="KVG16151">
    <property type="protein sequence ID" value="KVG16151"/>
    <property type="gene ID" value="Ccrd_026555"/>
</dbReference>
<evidence type="ECO:0000259" key="13">
    <source>
        <dbReference type="Pfam" id="PF23598"/>
    </source>
</evidence>
<reference evidence="14 15" key="1">
    <citation type="journal article" date="2016" name="Sci. Rep.">
        <title>The genome sequence of the outbreeding globe artichoke constructed de novo incorporating a phase-aware low-pass sequencing strategy of F1 progeny.</title>
        <authorList>
            <person name="Scaglione D."/>
            <person name="Reyes-Chin-Wo S."/>
            <person name="Acquadro A."/>
            <person name="Froenicke L."/>
            <person name="Portis E."/>
            <person name="Beitel C."/>
            <person name="Tirone M."/>
            <person name="Mauro R."/>
            <person name="Lo Monaco A."/>
            <person name="Mauromicale G."/>
            <person name="Faccioli P."/>
            <person name="Cattivelli L."/>
            <person name="Rieseberg L."/>
            <person name="Michelmore R."/>
            <person name="Lanteri S."/>
        </authorList>
    </citation>
    <scope>NUCLEOTIDE SEQUENCE [LARGE SCALE GENOMIC DNA]</scope>
    <source>
        <strain evidence="14">2C</strain>
    </source>
</reference>
<dbReference type="GO" id="GO:0051606">
    <property type="term" value="P:detection of stimulus"/>
    <property type="evidence" value="ECO:0007669"/>
    <property type="project" value="UniProtKB-ARBA"/>
</dbReference>
<name>A0A103NPI9_CYNCS</name>
<comment type="caution">
    <text evidence="14">The sequence shown here is derived from an EMBL/GenBank/DDBJ whole genome shotgun (WGS) entry which is preliminary data.</text>
</comment>
<dbReference type="GO" id="GO:0006952">
    <property type="term" value="P:defense response"/>
    <property type="evidence" value="ECO:0007669"/>
    <property type="project" value="UniProtKB-ARBA"/>
</dbReference>
<evidence type="ECO:0000256" key="7">
    <source>
        <dbReference type="ARBA" id="ARBA00022737"/>
    </source>
</evidence>
<dbReference type="Pfam" id="PF13855">
    <property type="entry name" value="LRR_8"/>
    <property type="match status" value="1"/>
</dbReference>
<keyword evidence="3" id="KW-1003">Cell membrane</keyword>
<dbReference type="InterPro" id="IPR013210">
    <property type="entry name" value="LRR_N_plant-typ"/>
</dbReference>
<evidence type="ECO:0000256" key="2">
    <source>
        <dbReference type="ARBA" id="ARBA00009592"/>
    </source>
</evidence>
<keyword evidence="5" id="KW-0812">Transmembrane</keyword>
<gene>
    <name evidence="14" type="ORF">Ccrd_026555</name>
</gene>
<evidence type="ECO:0000259" key="12">
    <source>
        <dbReference type="Pfam" id="PF08263"/>
    </source>
</evidence>
<dbReference type="PANTHER" id="PTHR48061">
    <property type="entry name" value="LEUCINE-RICH REPEAT RECEPTOR PROTEIN KINASE EMS1-LIKE-RELATED"/>
    <property type="match status" value="1"/>
</dbReference>
<evidence type="ECO:0000256" key="1">
    <source>
        <dbReference type="ARBA" id="ARBA00004251"/>
    </source>
</evidence>
<dbReference type="EMBL" id="LEKV01008534">
    <property type="protein sequence ID" value="KVG16151.1"/>
    <property type="molecule type" value="Genomic_DNA"/>
</dbReference>
<dbReference type="GO" id="GO:0051707">
    <property type="term" value="P:response to other organism"/>
    <property type="evidence" value="ECO:0007669"/>
    <property type="project" value="UniProtKB-ARBA"/>
</dbReference>
<dbReference type="GO" id="GO:0005886">
    <property type="term" value="C:plasma membrane"/>
    <property type="evidence" value="ECO:0007669"/>
    <property type="project" value="UniProtKB-SubCell"/>
</dbReference>
<dbReference type="Proteomes" id="UP000243975">
    <property type="component" value="Unassembled WGS sequence"/>
</dbReference>
<dbReference type="Pfam" id="PF08263">
    <property type="entry name" value="LRRNT_2"/>
    <property type="match status" value="1"/>
</dbReference>
<dbReference type="Gene3D" id="3.80.10.10">
    <property type="entry name" value="Ribonuclease Inhibitor"/>
    <property type="match status" value="4"/>
</dbReference>
<dbReference type="AlphaFoldDB" id="A0A103NPI9"/>
<protein>
    <submittedName>
        <fullName evidence="14">Leucine-rich repeat-containing protein</fullName>
    </submittedName>
</protein>
<dbReference type="InterPro" id="IPR046956">
    <property type="entry name" value="RLP23-like"/>
</dbReference>
<dbReference type="SMART" id="SM00369">
    <property type="entry name" value="LRR_TYP"/>
    <property type="match status" value="8"/>
</dbReference>
<dbReference type="FunFam" id="3.80.10.10:FF:000470">
    <property type="entry name" value="LRR receptor-like serine/threonine-protein kinase RPK2"/>
    <property type="match status" value="1"/>
</dbReference>
<dbReference type="OMA" id="QICKANS"/>
<dbReference type="Pfam" id="PF23598">
    <property type="entry name" value="LRR_14"/>
    <property type="match status" value="1"/>
</dbReference>
<evidence type="ECO:0000256" key="5">
    <source>
        <dbReference type="ARBA" id="ARBA00022692"/>
    </source>
</evidence>
<keyword evidence="10" id="KW-0675">Receptor</keyword>
<keyword evidence="15" id="KW-1185">Reference proteome</keyword>
<evidence type="ECO:0000313" key="15">
    <source>
        <dbReference type="Proteomes" id="UP000243975"/>
    </source>
</evidence>
<dbReference type="FunFam" id="3.80.10.10:FF:000383">
    <property type="entry name" value="Leucine-rich repeat receptor protein kinase EMS1"/>
    <property type="match status" value="1"/>
</dbReference>
<dbReference type="InterPro" id="IPR032675">
    <property type="entry name" value="LRR_dom_sf"/>
</dbReference>
<dbReference type="FunFam" id="3.80.10.10:FF:000213">
    <property type="entry name" value="Tyrosine-sulfated glycopeptide receptor 1"/>
    <property type="match status" value="2"/>
</dbReference>
<keyword evidence="7" id="KW-0677">Repeat</keyword>
<evidence type="ECO:0000256" key="8">
    <source>
        <dbReference type="ARBA" id="ARBA00022989"/>
    </source>
</evidence>
<dbReference type="PANTHER" id="PTHR48061:SF2">
    <property type="entry name" value="RECEPTOR LIKE PROTEIN 30-LIKE"/>
    <property type="match status" value="1"/>
</dbReference>
<feature type="non-terminal residue" evidence="14">
    <location>
        <position position="1"/>
    </location>
</feature>
<keyword evidence="6" id="KW-0732">Signal</keyword>
<dbReference type="Pfam" id="PF00560">
    <property type="entry name" value="LRR_1"/>
    <property type="match status" value="7"/>
</dbReference>
<evidence type="ECO:0000313" key="14">
    <source>
        <dbReference type="EMBL" id="KVG16151.1"/>
    </source>
</evidence>
<keyword evidence="8" id="KW-1133">Transmembrane helix</keyword>
<evidence type="ECO:0000256" key="9">
    <source>
        <dbReference type="ARBA" id="ARBA00023136"/>
    </source>
</evidence>
<keyword evidence="4" id="KW-0433">Leucine-rich repeat</keyword>